<feature type="compositionally biased region" description="Polar residues" evidence="1">
    <location>
        <begin position="1"/>
        <end position="26"/>
    </location>
</feature>
<accession>S9VKF7</accession>
<feature type="region of interest" description="Disordered" evidence="1">
    <location>
        <begin position="1167"/>
        <end position="1199"/>
    </location>
</feature>
<feature type="compositionally biased region" description="Low complexity" evidence="1">
    <location>
        <begin position="748"/>
        <end position="759"/>
    </location>
</feature>
<dbReference type="EMBL" id="ATMH01007555">
    <property type="protein sequence ID" value="EPY23685.1"/>
    <property type="molecule type" value="Genomic_DNA"/>
</dbReference>
<comment type="caution">
    <text evidence="2">The sequence shown here is derived from an EMBL/GenBank/DDBJ whole genome shotgun (WGS) entry which is preliminary data.</text>
</comment>
<feature type="region of interest" description="Disordered" evidence="1">
    <location>
        <begin position="724"/>
        <end position="759"/>
    </location>
</feature>
<feature type="region of interest" description="Disordered" evidence="1">
    <location>
        <begin position="1"/>
        <end position="105"/>
    </location>
</feature>
<reference evidence="2" key="2">
    <citation type="submission" date="2013-03" db="EMBL/GenBank/DDBJ databases">
        <authorList>
            <person name="Motta M.C.M."/>
            <person name="Martins A.C.A."/>
            <person name="Preta C.M.C.C."/>
            <person name="Silva R."/>
            <person name="de Souza S.S."/>
            <person name="Klein C.C."/>
            <person name="de Almeida L.G.P."/>
            <person name="Cunha O.L."/>
            <person name="Colabardini A.C."/>
            <person name="Lima B.A."/>
            <person name="Machado C.R."/>
            <person name="Soares C.M.A."/>
            <person name="de Menezes C.B.A."/>
            <person name="Bartolomeu D.C."/>
            <person name="Grisard E.C."/>
            <person name="Fantinatti-Garboggini F."/>
            <person name="Rodrigues-Luiz G.F."/>
            <person name="Wagner G."/>
            <person name="Goldman G.H."/>
            <person name="Fietto J.L.R."/>
            <person name="Ciapina L.P."/>
            <person name="Brocchi M."/>
            <person name="Elias M.C."/>
            <person name="Goldman M.H.S."/>
            <person name="Sagot M.-F."/>
            <person name="Pereira M."/>
            <person name="Stoco P.H."/>
            <person name="Teixeira S.M.R."/>
            <person name="de Mendonca-Neto R.P."/>
            <person name="Maciel T.E.F."/>
            <person name="Mendes T.A.O."/>
            <person name="Urmenyi T.P."/>
            <person name="Teixeira M.M.G."/>
            <person name="de Camargo E.F.P."/>
            <person name="de Sousa W."/>
            <person name="Schenkman S."/>
            <person name="de Vasconcelos A.T.R."/>
        </authorList>
    </citation>
    <scope>NUCLEOTIDE SEQUENCE</scope>
</reference>
<feature type="compositionally biased region" description="Low complexity" evidence="1">
    <location>
        <begin position="27"/>
        <end position="38"/>
    </location>
</feature>
<dbReference type="Proteomes" id="UP000015354">
    <property type="component" value="Unassembled WGS sequence"/>
</dbReference>
<keyword evidence="4" id="KW-1185">Reference proteome</keyword>
<name>S9VKF7_9TRYP</name>
<sequence>MGNQNGKENGSVTERSEEPSLSGNRNPLSTTEPSPLSSAGKKAEPSNNSSKTSQRDPRPPNAPKIDTGRSNRVHIMDDSATGPHKTAAASPRISTSFEGSVPSPDARPRISVTEASAYFNLVFNPQVGQLECMLTGFVTVGTYQVIGGFFSSFLDTELRDKWFIDYVMLGVLGRDRWRSMRHKDLADNSVNGKEVMRQMMAQRQEHTDLLRERLLVLSGVVAPVQPRNRHQSLQALLNEYRHGHAEDDTSVSSLMPTEDPDATALTRMKMKRMTPSEEMSHGDLHNTMEPDGLYVSRLRNTVGTSFDCFHLIAKRIPRATITAEFSDYFTNTVPIMDERISFQERILGEAERLSFFVSLHDRARLIQGLSVLAPNDPDGPRQTMRETGLFDTQERITQASDVYSAVRNLGMVVTTATSSLVLYVLFHLAEVIRIRSRFRELCKEAKEKNVSLESLVGPELATVKHFLGNAGDNMQDWKRFVIQDEMTLPVFTQLLITRFRKDNKSKIDYLRKKYFDIFNCLELSAPAAERRDIDPMRLLSGIALKLMYLLGGGQRSIQADDRRLPFGSRTSRDDVWVMHMLEVPILNRICWFAYMMGMPVMSAKNNIVTHEITKPLSFIQIDECTGVMRELFQAVGALPCGEACPRKFSEWMQLFPFYAVNAEGKRTLTYLYVAQKSAVVTMPVKVQKDVALVTLANAIREKKKNFDVINYLFDPKFSIGGVSGNKSDTRANNSGSGNANRRRSTLPSNDSSDSSDESYNSVLFSDDEPIDIYTCVSPQAQLYLRCANEATVRRHKASVLTPFCTTEFYHSSKEVIAQRPDVANTLLRLVPKFLPDEAVLFLKWNRAPTATLQPGDYLNLLVERLNVAGSVTAGPSAPPSHFNGKMREGSSQALYSTSSLLIGDGADKSLASFAGGDRTNKAFNRMMGTILGEEEQLAKRVNVTWTIQHIYLAKHLQSGRRHSGDDRNGRADGSGEEYVLHVKSLDMPLTEPLRICSIGHQRATMSAFTYVGDDRAICWTNPSLISAIYGITDHQNLLQEGSNKGEERQRLLSTAICHNEEELHALFYAVGIMLANSIANGVFGGIPVAPLAFHLFKKAISSGDYDFRTFMWLEPCDGNLLSSAHVVNSAFSVLAMTDNEYYLFLRSRKLDNPEHLVFPVQRSMATEQQEDNLNAQSADGAGGPRESSESFASRSDADVRRRSSVHNYIGTIQNHNRRGSMFSGNSITSKPTPNGTANFSSSGALSNDSVSALLPADTTALLAHLPSREEYISLYLVNDLVWGSVQRDGLGARNKNLWVSMMKGFLSSPVSKSPLMCCCCSRIIREVLCVPEEN</sequence>
<feature type="compositionally biased region" description="Low complexity" evidence="1">
    <location>
        <begin position="730"/>
        <end position="739"/>
    </location>
</feature>
<evidence type="ECO:0000313" key="2">
    <source>
        <dbReference type="EMBL" id="EPY23685.1"/>
    </source>
</evidence>
<feature type="compositionally biased region" description="Polar residues" evidence="1">
    <location>
        <begin position="1167"/>
        <end position="1177"/>
    </location>
</feature>
<evidence type="ECO:0000313" key="3">
    <source>
        <dbReference type="EMBL" id="EPY32661.1"/>
    </source>
</evidence>
<gene>
    <name evidence="3" type="ORF">STCU_02777</name>
    <name evidence="2" type="ORF">STCU_07555</name>
</gene>
<evidence type="ECO:0000313" key="4">
    <source>
        <dbReference type="Proteomes" id="UP000015354"/>
    </source>
</evidence>
<dbReference type="OrthoDB" id="272602at2759"/>
<proteinExistence type="predicted"/>
<organism evidence="2 4">
    <name type="scientific">Strigomonas culicis</name>
    <dbReference type="NCBI Taxonomy" id="28005"/>
    <lineage>
        <taxon>Eukaryota</taxon>
        <taxon>Discoba</taxon>
        <taxon>Euglenozoa</taxon>
        <taxon>Kinetoplastea</taxon>
        <taxon>Metakinetoplastina</taxon>
        <taxon>Trypanosomatida</taxon>
        <taxon>Trypanosomatidae</taxon>
        <taxon>Strigomonadinae</taxon>
        <taxon>Strigomonas</taxon>
    </lineage>
</organism>
<reference evidence="2 4" key="1">
    <citation type="journal article" date="2013" name="PLoS ONE">
        <title>Predicting the Proteins of Angomonas deanei, Strigomonas culicis and Their Respective Endosymbionts Reveals New Aspects of the Trypanosomatidae Family.</title>
        <authorList>
            <person name="Motta M.C."/>
            <person name="Martins A.C."/>
            <person name="de Souza S.S."/>
            <person name="Catta-Preta C.M."/>
            <person name="Silva R."/>
            <person name="Klein C.C."/>
            <person name="de Almeida L.G."/>
            <person name="de Lima Cunha O."/>
            <person name="Ciapina L.P."/>
            <person name="Brocchi M."/>
            <person name="Colabardini A.C."/>
            <person name="de Araujo Lima B."/>
            <person name="Machado C.R."/>
            <person name="de Almeida Soares C.M."/>
            <person name="Probst C.M."/>
            <person name="de Menezes C.B."/>
            <person name="Thompson C.E."/>
            <person name="Bartholomeu D.C."/>
            <person name="Gradia D.F."/>
            <person name="Pavoni D.P."/>
            <person name="Grisard E.C."/>
            <person name="Fantinatti-Garboggini F."/>
            <person name="Marchini F.K."/>
            <person name="Rodrigues-Luiz G.F."/>
            <person name="Wagner G."/>
            <person name="Goldman G.H."/>
            <person name="Fietto J.L."/>
            <person name="Elias M.C."/>
            <person name="Goldman M.H."/>
            <person name="Sagot M.F."/>
            <person name="Pereira M."/>
            <person name="Stoco P.H."/>
            <person name="de Mendonca-Neto R.P."/>
            <person name="Teixeira S.M."/>
            <person name="Maciel T.E."/>
            <person name="de Oliveira Mendes T.A."/>
            <person name="Urmenyi T.P."/>
            <person name="de Souza W."/>
            <person name="Schenkman S."/>
            <person name="de Vasconcelos A.T."/>
        </authorList>
    </citation>
    <scope>NUCLEOTIDE SEQUENCE [LARGE SCALE GENOMIC DNA]</scope>
</reference>
<feature type="compositionally biased region" description="Basic and acidic residues" evidence="1">
    <location>
        <begin position="66"/>
        <end position="77"/>
    </location>
</feature>
<dbReference type="EMBL" id="ATMH01002777">
    <property type="protein sequence ID" value="EPY32661.1"/>
    <property type="molecule type" value="Genomic_DNA"/>
</dbReference>
<protein>
    <submittedName>
        <fullName evidence="2">Uncharacterized protein</fullName>
    </submittedName>
</protein>
<evidence type="ECO:0000256" key="1">
    <source>
        <dbReference type="SAM" id="MobiDB-lite"/>
    </source>
</evidence>